<keyword evidence="10 11" id="KW-0998">Cell outer membrane</keyword>
<name>A0A4Y9SWK9_9BURK</name>
<sequence>MKSTTVIRADKFKLTPIASAIAIATLGFAAPAFSQDTAAPSAQLERVVVTANKRVEKLDNVPMAISVVSETQLQQANVREIEDLVTLAPSLTITEGSTVANNSINMRGVGTTTISIGLEGDVAFIVDDIPVAQQFQAFKDLADVARVEVLEGPQSTLVGKSAIAGAVNVITKPIAGPLTGRGSVMMTDDGEWRVGGSFSGKVSDTLGIRVSASNTRFRGNLHNLTYDQWVNGSSGKTFLARVSWKPTSNLGLDFSPHYNYTTNTKGSAGAINKFEITSGGVVQSGGLAGSNTLGPGGTLLPLYASGNAQLLASKVLAGITPSKWNRDLRRDFPTGLESSDRGAGFKASYELPSGATLMSISSFDKYLGHDYLDRDSTDLPTIGVATATAPYTSPVFTLGNTQEGTYDIRAKTQEFRLVSPDNGPVRYVAGAWYAKNESYRFFYKGYCEAPAPCQNTSIGGNGLKVVNVNSTSPVVYNEYAYNVNRALYANVSWGFAPTYTVTAGLRANQESLGYWFDRGYFTDAFAKGPEAFQPQAPTPANPQINHFQVDELKERSYTGKLSLQKQFNQDWMSYVTVSTGHKGTGFGLTSTMIPSSPTSVLPLDAPSEQAQSMEIGVKANLLQNRLNLNMVAWNTDFFNLQQTTSYKLPNDTFSYTRLDSIPRVNTRGVSLQSAAKPTPDLTLYLALAYTDAKIAEWAMAPCYSVSGNPSVNGSVSGKNSGCFANAAGAQYSNAAGYSMPNAPRVKGNVSGSYDVRLGALPFKGFINAGVNYQSKIYKGVDNNPANVRPAFSIVDLGFGIADNKNRYKLSFRVNNLLDKHYYTSNQGTQPSFSSLTGTTPTATVSADSYQPNRDTWRYFSIKLDVKY</sequence>
<evidence type="ECO:0000256" key="10">
    <source>
        <dbReference type="ARBA" id="ARBA00023237"/>
    </source>
</evidence>
<dbReference type="InterPro" id="IPR039426">
    <property type="entry name" value="TonB-dep_rcpt-like"/>
</dbReference>
<evidence type="ECO:0000313" key="15">
    <source>
        <dbReference type="Proteomes" id="UP000297258"/>
    </source>
</evidence>
<dbReference type="RefSeq" id="WP_135190629.1">
    <property type="nucleotide sequence ID" value="NZ_SPUM01000106.1"/>
</dbReference>
<evidence type="ECO:0000256" key="2">
    <source>
        <dbReference type="ARBA" id="ARBA00022448"/>
    </source>
</evidence>
<keyword evidence="15" id="KW-1185">Reference proteome</keyword>
<keyword evidence="12" id="KW-0732">Signal</keyword>
<comment type="subcellular location">
    <subcellularLocation>
        <location evidence="1 11">Cell outer membrane</location>
        <topology evidence="1 11">Multi-pass membrane protein</topology>
    </subcellularLocation>
</comment>
<evidence type="ECO:0000256" key="7">
    <source>
        <dbReference type="ARBA" id="ARBA00023065"/>
    </source>
</evidence>
<dbReference type="OrthoDB" id="8538693at2"/>
<keyword evidence="9 11" id="KW-0472">Membrane</keyword>
<evidence type="ECO:0000256" key="9">
    <source>
        <dbReference type="ARBA" id="ARBA00023136"/>
    </source>
</evidence>
<comment type="similarity">
    <text evidence="11">Belongs to the TonB-dependent receptor family.</text>
</comment>
<keyword evidence="4" id="KW-0410">Iron transport</keyword>
<evidence type="ECO:0000256" key="1">
    <source>
        <dbReference type="ARBA" id="ARBA00004571"/>
    </source>
</evidence>
<keyword evidence="5 11" id="KW-0812">Transmembrane</keyword>
<keyword evidence="7" id="KW-0406">Ion transport</keyword>
<dbReference type="SUPFAM" id="SSF56935">
    <property type="entry name" value="Porins"/>
    <property type="match status" value="1"/>
</dbReference>
<dbReference type="PANTHER" id="PTHR32552:SF81">
    <property type="entry name" value="TONB-DEPENDENT OUTER MEMBRANE RECEPTOR"/>
    <property type="match status" value="1"/>
</dbReference>
<dbReference type="PANTHER" id="PTHR32552">
    <property type="entry name" value="FERRICHROME IRON RECEPTOR-RELATED"/>
    <property type="match status" value="1"/>
</dbReference>
<evidence type="ECO:0000256" key="5">
    <source>
        <dbReference type="ARBA" id="ARBA00022692"/>
    </source>
</evidence>
<evidence type="ECO:0000256" key="12">
    <source>
        <dbReference type="SAM" id="SignalP"/>
    </source>
</evidence>
<accession>A0A4Y9SWK9</accession>
<keyword evidence="3 11" id="KW-1134">Transmembrane beta strand</keyword>
<dbReference type="AlphaFoldDB" id="A0A4Y9SWK9"/>
<dbReference type="Gene3D" id="2.40.170.20">
    <property type="entry name" value="TonB-dependent receptor, beta-barrel domain"/>
    <property type="match status" value="2"/>
</dbReference>
<keyword evidence="6" id="KW-0408">Iron</keyword>
<comment type="caution">
    <text evidence="14">The sequence shown here is derived from an EMBL/GenBank/DDBJ whole genome shotgun (WGS) entry which is preliminary data.</text>
</comment>
<protein>
    <submittedName>
        <fullName evidence="14">TonB-dependent receptor</fullName>
    </submittedName>
</protein>
<evidence type="ECO:0000256" key="11">
    <source>
        <dbReference type="PROSITE-ProRule" id="PRU01360"/>
    </source>
</evidence>
<evidence type="ECO:0000256" key="8">
    <source>
        <dbReference type="ARBA" id="ARBA00023077"/>
    </source>
</evidence>
<evidence type="ECO:0000256" key="6">
    <source>
        <dbReference type="ARBA" id="ARBA00023004"/>
    </source>
</evidence>
<evidence type="ECO:0000256" key="4">
    <source>
        <dbReference type="ARBA" id="ARBA00022496"/>
    </source>
</evidence>
<feature type="chain" id="PRO_5021244963" evidence="12">
    <location>
        <begin position="35"/>
        <end position="867"/>
    </location>
</feature>
<dbReference type="GO" id="GO:0006826">
    <property type="term" value="P:iron ion transport"/>
    <property type="evidence" value="ECO:0007669"/>
    <property type="project" value="UniProtKB-KW"/>
</dbReference>
<dbReference type="Pfam" id="PF07715">
    <property type="entry name" value="Plug"/>
    <property type="match status" value="1"/>
</dbReference>
<gene>
    <name evidence="14" type="ORF">E4O92_15435</name>
</gene>
<feature type="domain" description="TonB-dependent receptor plug" evidence="13">
    <location>
        <begin position="58"/>
        <end position="166"/>
    </location>
</feature>
<keyword evidence="14" id="KW-0675">Receptor</keyword>
<evidence type="ECO:0000256" key="3">
    <source>
        <dbReference type="ARBA" id="ARBA00022452"/>
    </source>
</evidence>
<dbReference type="PROSITE" id="PS52016">
    <property type="entry name" value="TONB_DEPENDENT_REC_3"/>
    <property type="match status" value="1"/>
</dbReference>
<dbReference type="InterPro" id="IPR036942">
    <property type="entry name" value="Beta-barrel_TonB_sf"/>
</dbReference>
<dbReference type="Proteomes" id="UP000297258">
    <property type="component" value="Unassembled WGS sequence"/>
</dbReference>
<reference evidence="14 15" key="1">
    <citation type="submission" date="2019-03" db="EMBL/GenBank/DDBJ databases">
        <title>Draft genome of Massilia hortus sp. nov., a novel bacterial species of the Oxalobacteraceae family.</title>
        <authorList>
            <person name="Peta V."/>
            <person name="Raths R."/>
            <person name="Bucking H."/>
        </authorList>
    </citation>
    <scope>NUCLEOTIDE SEQUENCE [LARGE SCALE GENOMIC DNA]</scope>
    <source>
        <strain evidence="14 15">ONC3</strain>
    </source>
</reference>
<feature type="signal peptide" evidence="12">
    <location>
        <begin position="1"/>
        <end position="34"/>
    </location>
</feature>
<keyword evidence="2 11" id="KW-0813">Transport</keyword>
<organism evidence="14 15">
    <name type="scientific">Massilia horti</name>
    <dbReference type="NCBI Taxonomy" id="2562153"/>
    <lineage>
        <taxon>Bacteria</taxon>
        <taxon>Pseudomonadati</taxon>
        <taxon>Pseudomonadota</taxon>
        <taxon>Betaproteobacteria</taxon>
        <taxon>Burkholderiales</taxon>
        <taxon>Oxalobacteraceae</taxon>
        <taxon>Telluria group</taxon>
        <taxon>Massilia</taxon>
    </lineage>
</organism>
<proteinExistence type="inferred from homology"/>
<dbReference type="GO" id="GO:0009279">
    <property type="term" value="C:cell outer membrane"/>
    <property type="evidence" value="ECO:0007669"/>
    <property type="project" value="UniProtKB-SubCell"/>
</dbReference>
<dbReference type="InterPro" id="IPR012910">
    <property type="entry name" value="Plug_dom"/>
</dbReference>
<evidence type="ECO:0000313" key="14">
    <source>
        <dbReference type="EMBL" id="TFW30856.1"/>
    </source>
</evidence>
<keyword evidence="8" id="KW-0798">TonB box</keyword>
<dbReference type="EMBL" id="SPUM01000106">
    <property type="protein sequence ID" value="TFW30856.1"/>
    <property type="molecule type" value="Genomic_DNA"/>
</dbReference>
<evidence type="ECO:0000259" key="13">
    <source>
        <dbReference type="Pfam" id="PF07715"/>
    </source>
</evidence>